<dbReference type="Pfam" id="PF10294">
    <property type="entry name" value="Methyltransf_16"/>
    <property type="match status" value="1"/>
</dbReference>
<proteinExistence type="predicted"/>
<evidence type="ECO:0000313" key="2">
    <source>
        <dbReference type="EMBL" id="CAK0827714.1"/>
    </source>
</evidence>
<accession>A0ABN9S757</accession>
<organism evidence="2 3">
    <name type="scientific">Prorocentrum cordatum</name>
    <dbReference type="NCBI Taxonomy" id="2364126"/>
    <lineage>
        <taxon>Eukaryota</taxon>
        <taxon>Sar</taxon>
        <taxon>Alveolata</taxon>
        <taxon>Dinophyceae</taxon>
        <taxon>Prorocentrales</taxon>
        <taxon>Prorocentraceae</taxon>
        <taxon>Prorocentrum</taxon>
    </lineage>
</organism>
<evidence type="ECO:0000313" key="3">
    <source>
        <dbReference type="Proteomes" id="UP001189429"/>
    </source>
</evidence>
<evidence type="ECO:0000256" key="1">
    <source>
        <dbReference type="SAM" id="MobiDB-lite"/>
    </source>
</evidence>
<comment type="caution">
    <text evidence="2">The sequence shown here is derived from an EMBL/GenBank/DDBJ whole genome shotgun (WGS) entry which is preliminary data.</text>
</comment>
<feature type="compositionally biased region" description="Basic and acidic residues" evidence="1">
    <location>
        <begin position="179"/>
        <end position="188"/>
    </location>
</feature>
<dbReference type="InterPro" id="IPR029063">
    <property type="entry name" value="SAM-dependent_MTases_sf"/>
</dbReference>
<dbReference type="Proteomes" id="UP001189429">
    <property type="component" value="Unassembled WGS sequence"/>
</dbReference>
<gene>
    <name evidence="2" type="ORF">PCOR1329_LOCUS27180</name>
</gene>
<protein>
    <recommendedName>
        <fullName evidence="4">Calmodulin-lysine N-methyltransferase</fullName>
    </recommendedName>
</protein>
<dbReference type="InterPro" id="IPR019410">
    <property type="entry name" value="Methyltransf_16"/>
</dbReference>
<keyword evidence="3" id="KW-1185">Reference proteome</keyword>
<feature type="compositionally biased region" description="Basic and acidic residues" evidence="1">
    <location>
        <begin position="161"/>
        <end position="170"/>
    </location>
</feature>
<reference evidence="2" key="1">
    <citation type="submission" date="2023-10" db="EMBL/GenBank/DDBJ databases">
        <authorList>
            <person name="Chen Y."/>
            <person name="Shah S."/>
            <person name="Dougan E. K."/>
            <person name="Thang M."/>
            <person name="Chan C."/>
        </authorList>
    </citation>
    <scope>NUCLEOTIDE SEQUENCE [LARGE SCALE GENOMIC DNA]</scope>
</reference>
<name>A0ABN9S757_9DINO</name>
<evidence type="ECO:0008006" key="4">
    <source>
        <dbReference type="Google" id="ProtNLM"/>
    </source>
</evidence>
<dbReference type="EMBL" id="CAUYUJ010009802">
    <property type="protein sequence ID" value="CAK0827714.1"/>
    <property type="molecule type" value="Genomic_DNA"/>
</dbReference>
<feature type="region of interest" description="Disordered" evidence="1">
    <location>
        <begin position="153"/>
        <end position="188"/>
    </location>
</feature>
<sequence>MPGMVCAALGADVLLTDKPDVVPYVEQRVADNFPGGGVQEAAAGSARVAALTWDLESARRLLRQEGGFDLVICSDGVYAPLYPSSCTGLAEVVHHLCGPSTIAVISFCRRPPQHSEARWRIPTTAPTLSWQRSRKECTSRGWKENRSNWVTPSVRLRSSRRGCEWNRTEPRGAPAQRRSASEKPRGRA</sequence>
<dbReference type="Gene3D" id="3.40.50.150">
    <property type="entry name" value="Vaccinia Virus protein VP39"/>
    <property type="match status" value="1"/>
</dbReference>